<evidence type="ECO:0000259" key="1">
    <source>
        <dbReference type="Pfam" id="PF02368"/>
    </source>
</evidence>
<dbReference type="Gene3D" id="2.60.40.1080">
    <property type="match status" value="1"/>
</dbReference>
<proteinExistence type="predicted"/>
<dbReference type="AlphaFoldDB" id="A0A401LRX7"/>
<feature type="domain" description="BIG2" evidence="1">
    <location>
        <begin position="725"/>
        <end position="766"/>
    </location>
</feature>
<reference evidence="2 3" key="1">
    <citation type="submission" date="2018-10" db="EMBL/GenBank/DDBJ databases">
        <title>Draft Genome Sequence of Bacteroides sp. KCTC 15687.</title>
        <authorList>
            <person name="Yu S.Y."/>
            <person name="Kim J.S."/>
            <person name="Oh B.S."/>
            <person name="Park S.H."/>
            <person name="Kang S.W."/>
            <person name="Park J.E."/>
            <person name="Choi S.H."/>
            <person name="Han K.I."/>
            <person name="Lee K.C."/>
            <person name="Eom M.K."/>
            <person name="Suh M.K."/>
            <person name="Lee D.H."/>
            <person name="Yoon H."/>
            <person name="Kim B."/>
            <person name="Yang S.J."/>
            <person name="Lee J.S."/>
            <person name="Lee J.H."/>
        </authorList>
    </citation>
    <scope>NUCLEOTIDE SEQUENCE [LARGE SCALE GENOMIC DNA]</scope>
    <source>
        <strain evidence="2 3">KCTC 15687</strain>
    </source>
</reference>
<protein>
    <recommendedName>
        <fullName evidence="1">BIG2 domain-containing protein</fullName>
    </recommendedName>
</protein>
<dbReference type="Proteomes" id="UP000288079">
    <property type="component" value="Unassembled WGS sequence"/>
</dbReference>
<dbReference type="InterPro" id="IPR003343">
    <property type="entry name" value="Big_2"/>
</dbReference>
<dbReference type="InterPro" id="IPR008964">
    <property type="entry name" value="Invasin/intimin_cell_adhesion"/>
</dbReference>
<keyword evidence="3" id="KW-1185">Reference proteome</keyword>
<accession>A0A401LRX7</accession>
<dbReference type="SUPFAM" id="SSF49373">
    <property type="entry name" value="Invasin/intimin cell-adhesion fragments"/>
    <property type="match status" value="1"/>
</dbReference>
<dbReference type="Gene3D" id="3.40.50.1820">
    <property type="entry name" value="alpha/beta hydrolase"/>
    <property type="match status" value="1"/>
</dbReference>
<gene>
    <name evidence="2" type="ORF">KGMB02408_11660</name>
</gene>
<name>A0A401LRX7_9BACE</name>
<sequence>MFQHLDKTKVPHGLLRDYAFELADLDIYNGKELNDSNYVNKVGYENLLRTIRSSAVGIKPFDAEEVLAAQYALNEKGKGVMGIVLYQYSYIKEDALTNNLIRYENEQVFDNVINGVWQNPYATGYTLGFSVQDSTLYGSTITYSFPATIWKSNITASSVEFDADDGRGYILITKGGSHSVTYSSGGVKHLKMRAKLSNGYCLYSHSLAKIISDAEISTRAIKDGVIEPDETKDFEVTLPYNGIITKGRISYLFAANTEKKIKKPFIIMEGFDPIELVKKEEAYRGDIKYGTTNLKTFVTYMQDRYSAYYKLTSEYDIIYIDLFDCKCSIQANARLFERAMEIINERKIQEGCTEKNIVFAQSMGGLIARYGLKEMENQGKIHDTSLLFFQDTPHLGAHIPIGILQGMNGLLSFYYENKIFGRLDFGDVKSKLAPILYSDAAKQMLINFVNSNGDVDNSVHNAWQRELSQIGYPQGDNGYKMRIVSISNGQTPVVTVSNPKSYIYVDGNASTSFLGEFLLKAFTPFMLMPGLIFDDWRIFVLGGLPGSSTLDVHFEANSPSGTNPICYMRLRYVKKFLWIIKIGRTIFSYQKSYPSNMMRYDYMPGSYYAVPGQDSGTKDDSGDIMEIFGKYNLKTSFNNKMMFIPTVSSLDIGEGKIDLTQSDYEKKYLMDFPPQAPKHTPFDAFYITDGSTYHTSFEPTMLDWLMEQMKVKIDGPNVATNGSKYVIRNNTQNYAINWNSSDESVATIDNTGTLTMKKHGIITITANCVINNITTKFHKEVMVGFPPFVLEWSIDGIYVVKARCIDPKAEPFLKYLQYEWKLKGESGQSTSPDWFLTADPERQVNALERANKVTIYMRPINAEGIKGDPLFMSFDATAPYLFEPRDVYYVYGSDLSVNYKLEFYPNPLYENQEALANNELFKTVEIFSKENGSSRENRIYLDAPAISGSILLDDFWQESRFSNWYRSCSQNHGSTLNQDLSAVLRFMNKDGKMITIRVLRCVYKKSR</sequence>
<evidence type="ECO:0000313" key="3">
    <source>
        <dbReference type="Proteomes" id="UP000288079"/>
    </source>
</evidence>
<dbReference type="Pfam" id="PF02368">
    <property type="entry name" value="Big_2"/>
    <property type="match status" value="1"/>
</dbReference>
<organism evidence="2 3">
    <name type="scientific">Bacteroides faecalis</name>
    <dbReference type="NCBI Taxonomy" id="2447885"/>
    <lineage>
        <taxon>Bacteria</taxon>
        <taxon>Pseudomonadati</taxon>
        <taxon>Bacteroidota</taxon>
        <taxon>Bacteroidia</taxon>
        <taxon>Bacteroidales</taxon>
        <taxon>Bacteroidaceae</taxon>
        <taxon>Bacteroides</taxon>
    </lineage>
</organism>
<comment type="caution">
    <text evidence="2">The sequence shown here is derived from an EMBL/GenBank/DDBJ whole genome shotgun (WGS) entry which is preliminary data.</text>
</comment>
<evidence type="ECO:0000313" key="2">
    <source>
        <dbReference type="EMBL" id="GCB34221.1"/>
    </source>
</evidence>
<dbReference type="EMBL" id="BHWB01000003">
    <property type="protein sequence ID" value="GCB34221.1"/>
    <property type="molecule type" value="Genomic_DNA"/>
</dbReference>
<dbReference type="SUPFAM" id="SSF53474">
    <property type="entry name" value="alpha/beta-Hydrolases"/>
    <property type="match status" value="1"/>
</dbReference>
<dbReference type="InterPro" id="IPR029058">
    <property type="entry name" value="AB_hydrolase_fold"/>
</dbReference>